<keyword evidence="3" id="KW-0997">Cell inner membrane</keyword>
<comment type="similarity">
    <text evidence="7">Belongs to the ThrE exporter (TC 2.A.79) family.</text>
</comment>
<evidence type="ECO:0000256" key="2">
    <source>
        <dbReference type="ARBA" id="ARBA00022475"/>
    </source>
</evidence>
<dbReference type="InterPro" id="IPR050539">
    <property type="entry name" value="ThrE_Dicarb/AminoAcid_Exp"/>
</dbReference>
<evidence type="ECO:0000313" key="11">
    <source>
        <dbReference type="Proteomes" id="UP001589691"/>
    </source>
</evidence>
<dbReference type="Proteomes" id="UP001589691">
    <property type="component" value="Unassembled WGS sequence"/>
</dbReference>
<evidence type="ECO:0000313" key="10">
    <source>
        <dbReference type="EMBL" id="MFB9769911.1"/>
    </source>
</evidence>
<feature type="domain" description="Threonine/Serine exporter ThrE" evidence="9">
    <location>
        <begin position="6"/>
        <end position="133"/>
    </location>
</feature>
<keyword evidence="11" id="KW-1185">Reference proteome</keyword>
<dbReference type="Pfam" id="PF12821">
    <property type="entry name" value="ThrE_2"/>
    <property type="match status" value="1"/>
</dbReference>
<keyword evidence="5 8" id="KW-1133">Transmembrane helix</keyword>
<keyword evidence="2" id="KW-1003">Cell membrane</keyword>
<evidence type="ECO:0000259" key="9">
    <source>
        <dbReference type="Pfam" id="PF12821"/>
    </source>
</evidence>
<feature type="transmembrane region" description="Helical" evidence="8">
    <location>
        <begin position="78"/>
        <end position="97"/>
    </location>
</feature>
<evidence type="ECO:0000256" key="5">
    <source>
        <dbReference type="ARBA" id="ARBA00022989"/>
    </source>
</evidence>
<protein>
    <submittedName>
        <fullName evidence="10">Threonine/serine exporter family protein</fullName>
    </submittedName>
</protein>
<evidence type="ECO:0000256" key="6">
    <source>
        <dbReference type="ARBA" id="ARBA00023136"/>
    </source>
</evidence>
<dbReference type="PANTHER" id="PTHR34390">
    <property type="entry name" value="UPF0442 PROTEIN YJJB-RELATED"/>
    <property type="match status" value="1"/>
</dbReference>
<name>A0ABV5WUV0_9LACO</name>
<keyword evidence="4 8" id="KW-0812">Transmembrane</keyword>
<comment type="caution">
    <text evidence="10">The sequence shown here is derived from an EMBL/GenBank/DDBJ whole genome shotgun (WGS) entry which is preliminary data.</text>
</comment>
<feature type="transmembrane region" description="Helical" evidence="8">
    <location>
        <begin position="6"/>
        <end position="23"/>
    </location>
</feature>
<feature type="transmembrane region" description="Helical" evidence="8">
    <location>
        <begin position="109"/>
        <end position="130"/>
    </location>
</feature>
<dbReference type="RefSeq" id="WP_137641621.1">
    <property type="nucleotide sequence ID" value="NZ_BJEA01000001.1"/>
</dbReference>
<dbReference type="InterPro" id="IPR024528">
    <property type="entry name" value="ThrE_2"/>
</dbReference>
<feature type="transmembrane region" description="Helical" evidence="8">
    <location>
        <begin position="53"/>
        <end position="71"/>
    </location>
</feature>
<proteinExistence type="inferred from homology"/>
<comment type="subcellular location">
    <subcellularLocation>
        <location evidence="1">Cell membrane</location>
        <topology evidence="1">Multi-pass membrane protein</topology>
    </subcellularLocation>
</comment>
<sequence length="154" mass="16483">MGVLGQLILAYAAVLGFGLILNIPHQALNLAGWIGTLTWGAYLLIQAADGGVVLGSLVGSVGIGVLSSLAARYKKMPAIIFNIPSLVSFVPGSQAYQMVRNFALGQYRLAVEFTLQVIMITGAIALGFLLAELLNRLIAFCWQQVLLARQNHQD</sequence>
<keyword evidence="6 8" id="KW-0472">Membrane</keyword>
<dbReference type="PANTHER" id="PTHR34390:SF1">
    <property type="entry name" value="SUCCINATE TRANSPORTER SUBUNIT YJJB-RELATED"/>
    <property type="match status" value="1"/>
</dbReference>
<evidence type="ECO:0000256" key="7">
    <source>
        <dbReference type="ARBA" id="ARBA00034125"/>
    </source>
</evidence>
<evidence type="ECO:0000256" key="4">
    <source>
        <dbReference type="ARBA" id="ARBA00022692"/>
    </source>
</evidence>
<dbReference type="EMBL" id="JBHLZY010000020">
    <property type="protein sequence ID" value="MFB9769911.1"/>
    <property type="molecule type" value="Genomic_DNA"/>
</dbReference>
<reference evidence="10 11" key="1">
    <citation type="submission" date="2024-09" db="EMBL/GenBank/DDBJ databases">
        <authorList>
            <person name="Sun Q."/>
            <person name="Mori K."/>
        </authorList>
    </citation>
    <scope>NUCLEOTIDE SEQUENCE [LARGE SCALE GENOMIC DNA]</scope>
    <source>
        <strain evidence="10 11">TBRC 4576</strain>
    </source>
</reference>
<evidence type="ECO:0000256" key="3">
    <source>
        <dbReference type="ARBA" id="ARBA00022519"/>
    </source>
</evidence>
<evidence type="ECO:0000256" key="1">
    <source>
        <dbReference type="ARBA" id="ARBA00004651"/>
    </source>
</evidence>
<evidence type="ECO:0000256" key="8">
    <source>
        <dbReference type="SAM" id="Phobius"/>
    </source>
</evidence>
<organism evidence="10 11">
    <name type="scientific">Lactiplantibacillus modestisalitolerans</name>
    <dbReference type="NCBI Taxonomy" id="1457219"/>
    <lineage>
        <taxon>Bacteria</taxon>
        <taxon>Bacillati</taxon>
        <taxon>Bacillota</taxon>
        <taxon>Bacilli</taxon>
        <taxon>Lactobacillales</taxon>
        <taxon>Lactobacillaceae</taxon>
        <taxon>Lactiplantibacillus</taxon>
    </lineage>
</organism>
<accession>A0ABV5WUV0</accession>
<gene>
    <name evidence="10" type="ORF">ACFFLI_08575</name>
</gene>